<dbReference type="PRINTS" id="PR00173">
    <property type="entry name" value="EDTRNSPORT"/>
</dbReference>
<dbReference type="Proteomes" id="UP001597337">
    <property type="component" value="Unassembled WGS sequence"/>
</dbReference>
<organism evidence="9 10">
    <name type="scientific">Thiorhodococcus fuscus</name>
    <dbReference type="NCBI Taxonomy" id="527200"/>
    <lineage>
        <taxon>Bacteria</taxon>
        <taxon>Pseudomonadati</taxon>
        <taxon>Pseudomonadota</taxon>
        <taxon>Gammaproteobacteria</taxon>
        <taxon>Chromatiales</taxon>
        <taxon>Chromatiaceae</taxon>
        <taxon>Thiorhodococcus</taxon>
    </lineage>
</organism>
<keyword evidence="2" id="KW-0813">Transport</keyword>
<keyword evidence="5 8" id="KW-1133">Transmembrane helix</keyword>
<reference evidence="10" key="1">
    <citation type="journal article" date="2019" name="Int. J. Syst. Evol. Microbiol.">
        <title>The Global Catalogue of Microorganisms (GCM) 10K type strain sequencing project: providing services to taxonomists for standard genome sequencing and annotation.</title>
        <authorList>
            <consortium name="The Broad Institute Genomics Platform"/>
            <consortium name="The Broad Institute Genome Sequencing Center for Infectious Disease"/>
            <person name="Wu L."/>
            <person name="Ma J."/>
        </authorList>
    </citation>
    <scope>NUCLEOTIDE SEQUENCE [LARGE SCALE GENOMIC DNA]</scope>
    <source>
        <strain evidence="10">KACC 12597</strain>
    </source>
</reference>
<gene>
    <name evidence="9" type="ORF">ACFSJC_19540</name>
</gene>
<evidence type="ECO:0000256" key="7">
    <source>
        <dbReference type="ARBA" id="ARBA00023180"/>
    </source>
</evidence>
<sequence>MSPLKLKLHWQILIALGLAILVGLAVGREAGLFGVTFYAIFDFVGKLFLNALKMLIVPLILSSIIVGVSGLGSGNLGRLGGKTIGYYAMTSLFAILVGLILVNLIQPGVVDGDPKEVFGFSADVQSLEAKIGDKDGGDVVEVFLRMIPTNVVAAAAAGQMLGLIFFGLLYGFFITRLPENLAKTQSSFFEGVFEIMMRITDLIMRFAPIGVFALVAKTVASTGLDAFVPLALFFLTVVLALGTHFLVVLPLLLYFIGGVSPIRHYSAMGSALLTAFSTASSSATLPVTMECVEKNAGVSNRVTSFVLPLGATVNMDGSALYECVAAMFIAQAYGLDLTFGTQFLVVSLALLTSIGVAGIPAASLVAIAIILGAVGLPLEGIGLILAVDRILDMMRTTVNVFSDSCGAVIIARSEGETNVLQPPPELSGSAPGLSRT</sequence>
<keyword evidence="7" id="KW-0325">Glycoprotein</keyword>
<dbReference type="SUPFAM" id="SSF118215">
    <property type="entry name" value="Proton glutamate symport protein"/>
    <property type="match status" value="1"/>
</dbReference>
<protein>
    <submittedName>
        <fullName evidence="9">Dicarboxylate/amino acid:cation symporter</fullName>
    </submittedName>
</protein>
<feature type="transmembrane region" description="Helical" evidence="8">
    <location>
        <begin position="51"/>
        <end position="72"/>
    </location>
</feature>
<feature type="transmembrane region" description="Helical" evidence="8">
    <location>
        <begin position="337"/>
        <end position="359"/>
    </location>
</feature>
<dbReference type="InterPro" id="IPR001991">
    <property type="entry name" value="Na-dicarboxylate_symporter"/>
</dbReference>
<evidence type="ECO:0000256" key="1">
    <source>
        <dbReference type="ARBA" id="ARBA00004141"/>
    </source>
</evidence>
<dbReference type="InterPro" id="IPR018107">
    <property type="entry name" value="Na-dicarboxylate_symporter_CS"/>
</dbReference>
<evidence type="ECO:0000256" key="3">
    <source>
        <dbReference type="ARBA" id="ARBA00022692"/>
    </source>
</evidence>
<feature type="transmembrane region" description="Helical" evidence="8">
    <location>
        <begin position="365"/>
        <end position="387"/>
    </location>
</feature>
<feature type="transmembrane region" description="Helical" evidence="8">
    <location>
        <begin position="226"/>
        <end position="256"/>
    </location>
</feature>
<dbReference type="PANTHER" id="PTHR11958">
    <property type="entry name" value="SODIUM/DICARBOXYLATE SYMPORTER-RELATED"/>
    <property type="match status" value="1"/>
</dbReference>
<dbReference type="RefSeq" id="WP_386028924.1">
    <property type="nucleotide sequence ID" value="NZ_JBHUHX010000062.1"/>
</dbReference>
<feature type="transmembrane region" description="Helical" evidence="8">
    <location>
        <begin position="151"/>
        <end position="173"/>
    </location>
</feature>
<evidence type="ECO:0000256" key="6">
    <source>
        <dbReference type="ARBA" id="ARBA00023136"/>
    </source>
</evidence>
<keyword evidence="6 8" id="KW-0472">Membrane</keyword>
<name>A0ABW4YEE7_9GAMM</name>
<comment type="caution">
    <text evidence="9">The sequence shown here is derived from an EMBL/GenBank/DDBJ whole genome shotgun (WGS) entry which is preliminary data.</text>
</comment>
<comment type="subcellular location">
    <subcellularLocation>
        <location evidence="1">Membrane</location>
        <topology evidence="1">Multi-pass membrane protein</topology>
    </subcellularLocation>
</comment>
<dbReference type="Pfam" id="PF00375">
    <property type="entry name" value="SDF"/>
    <property type="match status" value="1"/>
</dbReference>
<proteinExistence type="predicted"/>
<evidence type="ECO:0000313" key="9">
    <source>
        <dbReference type="EMBL" id="MFD2114048.1"/>
    </source>
</evidence>
<evidence type="ECO:0000256" key="2">
    <source>
        <dbReference type="ARBA" id="ARBA00022448"/>
    </source>
</evidence>
<keyword evidence="3 8" id="KW-0812">Transmembrane</keyword>
<dbReference type="PROSITE" id="PS00714">
    <property type="entry name" value="NA_DICARBOXYL_SYMP_2"/>
    <property type="match status" value="1"/>
</dbReference>
<dbReference type="InterPro" id="IPR050746">
    <property type="entry name" value="DAACS"/>
</dbReference>
<dbReference type="Gene3D" id="1.10.3860.10">
    <property type="entry name" value="Sodium:dicarboxylate symporter"/>
    <property type="match status" value="1"/>
</dbReference>
<keyword evidence="10" id="KW-1185">Reference proteome</keyword>
<keyword evidence="4" id="KW-0769">Symport</keyword>
<dbReference type="InterPro" id="IPR036458">
    <property type="entry name" value="Na:dicarbo_symporter_sf"/>
</dbReference>
<evidence type="ECO:0000256" key="4">
    <source>
        <dbReference type="ARBA" id="ARBA00022847"/>
    </source>
</evidence>
<feature type="transmembrane region" description="Helical" evidence="8">
    <location>
        <begin position="202"/>
        <end position="220"/>
    </location>
</feature>
<evidence type="ECO:0000256" key="8">
    <source>
        <dbReference type="SAM" id="Phobius"/>
    </source>
</evidence>
<evidence type="ECO:0000256" key="5">
    <source>
        <dbReference type="ARBA" id="ARBA00022989"/>
    </source>
</evidence>
<feature type="transmembrane region" description="Helical" evidence="8">
    <location>
        <begin position="84"/>
        <end position="105"/>
    </location>
</feature>
<dbReference type="PANTHER" id="PTHR11958:SF63">
    <property type="entry name" value="AMINO ACID TRANSPORTER"/>
    <property type="match status" value="1"/>
</dbReference>
<dbReference type="EMBL" id="JBHUHX010000062">
    <property type="protein sequence ID" value="MFD2114048.1"/>
    <property type="molecule type" value="Genomic_DNA"/>
</dbReference>
<evidence type="ECO:0000313" key="10">
    <source>
        <dbReference type="Proteomes" id="UP001597337"/>
    </source>
</evidence>
<accession>A0ABW4YEE7</accession>